<feature type="transmembrane region" description="Helical" evidence="2">
    <location>
        <begin position="43"/>
        <end position="63"/>
    </location>
</feature>
<name>A0ABP9DM12_9ACTN</name>
<gene>
    <name evidence="3" type="ORF">GCM10023235_21190</name>
</gene>
<sequence>MGLEEDLGRLLGQSVEDVVPPVGDLVAEGMRLGRRRRRLRRGLQAAGAALAVAGAVAAGSLLVPGFVGSEPVRAAGAAVGPTGVGPSPARQSPSQQAQSSAQPEVSPTPSGPLVDMTWQAMLKIFADQLPPGGRLLNLDPFAVKFNNVGMSHYIELQYDDGAGPATVMVTLGRSVRIPGGGFSCATWTGSSDEGPRRAGSEKPMCRETTLPDGAVMTSYITGTDVVGLYDQGVKVERSNGDFVQIVAANATLDQYAGQSGPPITVTRDRPPLGLSGWEAIARSALWQQQVPLSTAVAGVEFAKSVGRFPCPEDVKAADCVID</sequence>
<organism evidence="3 4">
    <name type="scientific">Kitasatospora terrestris</name>
    <dbReference type="NCBI Taxonomy" id="258051"/>
    <lineage>
        <taxon>Bacteria</taxon>
        <taxon>Bacillati</taxon>
        <taxon>Actinomycetota</taxon>
        <taxon>Actinomycetes</taxon>
        <taxon>Kitasatosporales</taxon>
        <taxon>Streptomycetaceae</taxon>
        <taxon>Kitasatospora</taxon>
    </lineage>
</organism>
<accession>A0ABP9DM12</accession>
<feature type="compositionally biased region" description="Low complexity" evidence="1">
    <location>
        <begin position="78"/>
        <end position="103"/>
    </location>
</feature>
<keyword evidence="2" id="KW-0472">Membrane</keyword>
<evidence type="ECO:0000313" key="3">
    <source>
        <dbReference type="EMBL" id="GAA4844541.1"/>
    </source>
</evidence>
<feature type="region of interest" description="Disordered" evidence="1">
    <location>
        <begin position="78"/>
        <end position="112"/>
    </location>
</feature>
<evidence type="ECO:0000256" key="2">
    <source>
        <dbReference type="SAM" id="Phobius"/>
    </source>
</evidence>
<evidence type="ECO:0000256" key="1">
    <source>
        <dbReference type="SAM" id="MobiDB-lite"/>
    </source>
</evidence>
<keyword evidence="2" id="KW-1133">Transmembrane helix</keyword>
<proteinExistence type="predicted"/>
<dbReference type="RefSeq" id="WP_345696533.1">
    <property type="nucleotide sequence ID" value="NZ_BAABIS010000001.1"/>
</dbReference>
<protein>
    <submittedName>
        <fullName evidence="3">Uncharacterized protein</fullName>
    </submittedName>
</protein>
<reference evidence="4" key="1">
    <citation type="journal article" date="2019" name="Int. J. Syst. Evol. Microbiol.">
        <title>The Global Catalogue of Microorganisms (GCM) 10K type strain sequencing project: providing services to taxonomists for standard genome sequencing and annotation.</title>
        <authorList>
            <consortium name="The Broad Institute Genomics Platform"/>
            <consortium name="The Broad Institute Genome Sequencing Center for Infectious Disease"/>
            <person name="Wu L."/>
            <person name="Ma J."/>
        </authorList>
    </citation>
    <scope>NUCLEOTIDE SEQUENCE [LARGE SCALE GENOMIC DNA]</scope>
    <source>
        <strain evidence="4">JCM 13006</strain>
    </source>
</reference>
<dbReference type="EMBL" id="BAABIS010000001">
    <property type="protein sequence ID" value="GAA4844541.1"/>
    <property type="molecule type" value="Genomic_DNA"/>
</dbReference>
<keyword evidence="2" id="KW-0812">Transmembrane</keyword>
<evidence type="ECO:0000313" key="4">
    <source>
        <dbReference type="Proteomes" id="UP001501752"/>
    </source>
</evidence>
<dbReference type="Proteomes" id="UP001501752">
    <property type="component" value="Unassembled WGS sequence"/>
</dbReference>
<comment type="caution">
    <text evidence="3">The sequence shown here is derived from an EMBL/GenBank/DDBJ whole genome shotgun (WGS) entry which is preliminary data.</text>
</comment>
<keyword evidence="4" id="KW-1185">Reference proteome</keyword>